<dbReference type="PROSITE" id="PS51257">
    <property type="entry name" value="PROKAR_LIPOPROTEIN"/>
    <property type="match status" value="1"/>
</dbReference>
<feature type="signal peptide" evidence="1">
    <location>
        <begin position="1"/>
        <end position="22"/>
    </location>
</feature>
<evidence type="ECO:0000313" key="3">
    <source>
        <dbReference type="Proteomes" id="UP000244929"/>
    </source>
</evidence>
<dbReference type="OrthoDB" id="634553at2"/>
<organism evidence="2 3">
    <name type="scientific">Flavobacterium album</name>
    <dbReference type="NCBI Taxonomy" id="2175091"/>
    <lineage>
        <taxon>Bacteria</taxon>
        <taxon>Pseudomonadati</taxon>
        <taxon>Bacteroidota</taxon>
        <taxon>Flavobacteriia</taxon>
        <taxon>Flavobacteriales</taxon>
        <taxon>Flavobacteriaceae</taxon>
        <taxon>Flavobacterium</taxon>
    </lineage>
</organism>
<dbReference type="RefSeq" id="WP_108779385.1">
    <property type="nucleotide sequence ID" value="NZ_CP029186.1"/>
</dbReference>
<feature type="chain" id="PRO_5015453267" description="Lipoprotein" evidence="1">
    <location>
        <begin position="23"/>
        <end position="135"/>
    </location>
</feature>
<keyword evidence="3" id="KW-1185">Reference proteome</keyword>
<evidence type="ECO:0000256" key="1">
    <source>
        <dbReference type="SAM" id="SignalP"/>
    </source>
</evidence>
<dbReference type="EMBL" id="CP029186">
    <property type="protein sequence ID" value="AWH86662.1"/>
    <property type="molecule type" value="Genomic_DNA"/>
</dbReference>
<dbReference type="Proteomes" id="UP000244929">
    <property type="component" value="Chromosome"/>
</dbReference>
<evidence type="ECO:0008006" key="4">
    <source>
        <dbReference type="Google" id="ProtNLM"/>
    </source>
</evidence>
<accession>A0A2S1R227</accession>
<reference evidence="2 3" key="1">
    <citation type="submission" date="2018-04" db="EMBL/GenBank/DDBJ databases">
        <title>Genome sequencing of Flavobacterium sp. HYN0059.</title>
        <authorList>
            <person name="Yi H."/>
            <person name="Baek C."/>
        </authorList>
    </citation>
    <scope>NUCLEOTIDE SEQUENCE [LARGE SCALE GENOMIC DNA]</scope>
    <source>
        <strain evidence="2 3">HYN0059</strain>
    </source>
</reference>
<protein>
    <recommendedName>
        <fullName evidence="4">Lipoprotein</fullName>
    </recommendedName>
</protein>
<dbReference type="KEGG" id="falb:HYN59_16790"/>
<dbReference type="AlphaFoldDB" id="A0A2S1R227"/>
<sequence length="135" mass="15296">MKPHFLSLLAALLLLSCTDHKAAHVEKAFYYWKNNSWGLQGKEDTLLNTIKARKLYIKFFEVEPDTLFGNIPTAKTQFHLFDPESAYTVVPVVYLRNEVFKKCTKGGLDSLADNVNFLIKNMPCRSAGTRQPQAG</sequence>
<evidence type="ECO:0000313" key="2">
    <source>
        <dbReference type="EMBL" id="AWH86662.1"/>
    </source>
</evidence>
<proteinExistence type="predicted"/>
<gene>
    <name evidence="2" type="ORF">HYN59_16790</name>
</gene>
<name>A0A2S1R227_9FLAO</name>
<keyword evidence="1" id="KW-0732">Signal</keyword>